<protein>
    <submittedName>
        <fullName evidence="5">Acid protease</fullName>
    </submittedName>
</protein>
<dbReference type="Gene3D" id="2.40.70.10">
    <property type="entry name" value="Acid Proteases"/>
    <property type="match status" value="2"/>
</dbReference>
<feature type="non-terminal residue" evidence="5">
    <location>
        <position position="561"/>
    </location>
</feature>
<evidence type="ECO:0000256" key="3">
    <source>
        <dbReference type="SAM" id="SignalP"/>
    </source>
</evidence>
<dbReference type="AlphaFoldDB" id="A0A6G1L892"/>
<dbReference type="PROSITE" id="PS51767">
    <property type="entry name" value="PEPTIDASE_A1"/>
    <property type="match status" value="1"/>
</dbReference>
<dbReference type="InterPro" id="IPR033121">
    <property type="entry name" value="PEPTIDASE_A1"/>
</dbReference>
<evidence type="ECO:0000256" key="1">
    <source>
        <dbReference type="SAM" id="MobiDB-lite"/>
    </source>
</evidence>
<feature type="domain" description="Peptidase A1" evidence="4">
    <location>
        <begin position="48"/>
        <end position="396"/>
    </location>
</feature>
<evidence type="ECO:0000313" key="6">
    <source>
        <dbReference type="Proteomes" id="UP000799436"/>
    </source>
</evidence>
<dbReference type="OrthoDB" id="4074350at2759"/>
<feature type="chain" id="PRO_5026059782" evidence="3">
    <location>
        <begin position="19"/>
        <end position="561"/>
    </location>
</feature>
<dbReference type="InterPro" id="IPR021109">
    <property type="entry name" value="Peptidase_aspartic_dom_sf"/>
</dbReference>
<keyword evidence="3" id="KW-0732">Signal</keyword>
<feature type="transmembrane region" description="Helical" evidence="2">
    <location>
        <begin position="439"/>
        <end position="461"/>
    </location>
</feature>
<evidence type="ECO:0000256" key="2">
    <source>
        <dbReference type="SAM" id="Phobius"/>
    </source>
</evidence>
<feature type="signal peptide" evidence="3">
    <location>
        <begin position="1"/>
        <end position="18"/>
    </location>
</feature>
<keyword evidence="2" id="KW-1133">Transmembrane helix</keyword>
<dbReference type="InterPro" id="IPR034164">
    <property type="entry name" value="Pepsin-like_dom"/>
</dbReference>
<sequence>MHLSSSALLAISACYALGVKIEPRATTLPAPISFAPDENWDGIDGQWSTFTLRVGTPEQVVRTLISFQSYQTWVIGPQGCQTAGDVGACTQQRGGSYNNQTSSTADYIGIYGLGVDEDLGLVSNAIFVYDTLGLGLDGERGPTLKNTTVGQMAADAFYLGMFGLDPKPTNFTTLSDGSPSYMTLLKQQGQIPSISAGYTAGAQYRFTGELASLTLGGYDSAKFVPNDVEFDFAADNEKFLMVGLQSITTPASVPSSPVATELLPGPIYALLDTTVAEIWLPLEACKAFEEVFGIEYDNATELYLVNQTLHDTLKAANPTINFTLGQDLTAGPTLQIGLPYSAFDLTAKSPYQALSTESYYFPLRRGANDTQYTIGRTFFQEAYLTINWESQRFNVSQRIWNDTSSESIVTIPPSNGTTAAYINPSISNTDGKQGLGEGAIAGIAVGGFAIIVLFVLFLWIWHCRRKAACARAEDEKLGHIDHDDSTPTRGAQATVFPKAELEASSPGSTRSPRRIRDADSRERPVYEMAADFLPTVKEKDGKALSEKEAMMRREKIYNGVE</sequence>
<name>A0A6G1L892_9PEZI</name>
<keyword evidence="2" id="KW-0812">Transmembrane</keyword>
<dbReference type="CDD" id="cd05471">
    <property type="entry name" value="pepsin_like"/>
    <property type="match status" value="1"/>
</dbReference>
<feature type="region of interest" description="Disordered" evidence="1">
    <location>
        <begin position="496"/>
        <end position="522"/>
    </location>
</feature>
<proteinExistence type="predicted"/>
<evidence type="ECO:0000313" key="5">
    <source>
        <dbReference type="EMBL" id="KAF2769065.1"/>
    </source>
</evidence>
<dbReference type="SUPFAM" id="SSF50630">
    <property type="entry name" value="Acid proteases"/>
    <property type="match status" value="1"/>
</dbReference>
<reference evidence="5" key="1">
    <citation type="journal article" date="2020" name="Stud. Mycol.">
        <title>101 Dothideomycetes genomes: a test case for predicting lifestyles and emergence of pathogens.</title>
        <authorList>
            <person name="Haridas S."/>
            <person name="Albert R."/>
            <person name="Binder M."/>
            <person name="Bloem J."/>
            <person name="Labutti K."/>
            <person name="Salamov A."/>
            <person name="Andreopoulos B."/>
            <person name="Baker S."/>
            <person name="Barry K."/>
            <person name="Bills G."/>
            <person name="Bluhm B."/>
            <person name="Cannon C."/>
            <person name="Castanera R."/>
            <person name="Culley D."/>
            <person name="Daum C."/>
            <person name="Ezra D."/>
            <person name="Gonzalez J."/>
            <person name="Henrissat B."/>
            <person name="Kuo A."/>
            <person name="Liang C."/>
            <person name="Lipzen A."/>
            <person name="Lutzoni F."/>
            <person name="Magnuson J."/>
            <person name="Mondo S."/>
            <person name="Nolan M."/>
            <person name="Ohm R."/>
            <person name="Pangilinan J."/>
            <person name="Park H.-J."/>
            <person name="Ramirez L."/>
            <person name="Alfaro M."/>
            <person name="Sun H."/>
            <person name="Tritt A."/>
            <person name="Yoshinaga Y."/>
            <person name="Zwiers L.-H."/>
            <person name="Turgeon B."/>
            <person name="Goodwin S."/>
            <person name="Spatafora J."/>
            <person name="Crous P."/>
            <person name="Grigoriev I."/>
        </authorList>
    </citation>
    <scope>NUCLEOTIDE SEQUENCE</scope>
    <source>
        <strain evidence="5">CBS 116005</strain>
    </source>
</reference>
<dbReference type="GO" id="GO:0006508">
    <property type="term" value="P:proteolysis"/>
    <property type="evidence" value="ECO:0007669"/>
    <property type="project" value="UniProtKB-KW"/>
</dbReference>
<dbReference type="Proteomes" id="UP000799436">
    <property type="component" value="Unassembled WGS sequence"/>
</dbReference>
<evidence type="ECO:0000259" key="4">
    <source>
        <dbReference type="PROSITE" id="PS51767"/>
    </source>
</evidence>
<accession>A0A6G1L892</accession>
<keyword evidence="5" id="KW-0378">Hydrolase</keyword>
<gene>
    <name evidence="5" type="ORF">EJ03DRAFT_272947</name>
</gene>
<keyword evidence="6" id="KW-1185">Reference proteome</keyword>
<organism evidence="5 6">
    <name type="scientific">Teratosphaeria nubilosa</name>
    <dbReference type="NCBI Taxonomy" id="161662"/>
    <lineage>
        <taxon>Eukaryota</taxon>
        <taxon>Fungi</taxon>
        <taxon>Dikarya</taxon>
        <taxon>Ascomycota</taxon>
        <taxon>Pezizomycotina</taxon>
        <taxon>Dothideomycetes</taxon>
        <taxon>Dothideomycetidae</taxon>
        <taxon>Mycosphaerellales</taxon>
        <taxon>Teratosphaeriaceae</taxon>
        <taxon>Teratosphaeria</taxon>
    </lineage>
</organism>
<keyword evidence="5" id="KW-0645">Protease</keyword>
<dbReference type="EMBL" id="ML995837">
    <property type="protein sequence ID" value="KAF2769065.1"/>
    <property type="molecule type" value="Genomic_DNA"/>
</dbReference>
<keyword evidence="2" id="KW-0472">Membrane</keyword>
<dbReference type="GO" id="GO:0008233">
    <property type="term" value="F:peptidase activity"/>
    <property type="evidence" value="ECO:0007669"/>
    <property type="project" value="UniProtKB-KW"/>
</dbReference>